<comment type="caution">
    <text evidence="2">The sequence shown here is derived from an EMBL/GenBank/DDBJ whole genome shotgun (WGS) entry which is preliminary data.</text>
</comment>
<proteinExistence type="predicted"/>
<evidence type="ECO:0000313" key="2">
    <source>
        <dbReference type="EMBL" id="TDB45671.1"/>
    </source>
</evidence>
<accession>A0A4R4IYB6</accession>
<dbReference type="EMBL" id="PUJX01000027">
    <property type="protein sequence ID" value="TDB45671.1"/>
    <property type="molecule type" value="Genomic_DNA"/>
</dbReference>
<protein>
    <submittedName>
        <fullName evidence="2">Uncharacterized protein</fullName>
    </submittedName>
</protein>
<evidence type="ECO:0000313" key="3">
    <source>
        <dbReference type="Proteomes" id="UP000295550"/>
    </source>
</evidence>
<reference evidence="2 3" key="1">
    <citation type="journal article" date="2019" name="Int. J. Syst. Evol. Microbiol.">
        <title>Photorhabdus khanii subsp. guanajuatensis subsp. nov., isolated from Heterorhabditis atacamensis, and Photorhabdus luminescens subsp. mexicana subsp. nov., isolated from Heterorhabditis mexicana entomopathogenic nematodes.</title>
        <authorList>
            <person name="Machado R.A.R."/>
            <person name="Bruno P."/>
            <person name="Arce C.C.M."/>
            <person name="Liechti N."/>
            <person name="Kohler A."/>
            <person name="Bernal J."/>
            <person name="Bruggmann R."/>
            <person name="Turlings T.C.J."/>
        </authorList>
    </citation>
    <scope>NUCLEOTIDE SEQUENCE [LARGE SCALE GENOMIC DNA]</scope>
    <source>
        <strain evidence="2 3">MEX47-22</strain>
    </source>
</reference>
<feature type="region of interest" description="Disordered" evidence="1">
    <location>
        <begin position="295"/>
        <end position="326"/>
    </location>
</feature>
<dbReference type="SUPFAM" id="SSF110849">
    <property type="entry name" value="ParB/Sulfiredoxin"/>
    <property type="match status" value="1"/>
</dbReference>
<dbReference type="Proteomes" id="UP000295550">
    <property type="component" value="Unassembled WGS sequence"/>
</dbReference>
<dbReference type="AlphaFoldDB" id="A0A4R4IYB6"/>
<dbReference type="Gene3D" id="3.90.1530.10">
    <property type="entry name" value="Conserved hypothetical protein from pyrococcus furiosus pfu- 392566-001, ParB domain"/>
    <property type="match status" value="1"/>
</dbReference>
<gene>
    <name evidence="2" type="ORF">C5468_20100</name>
</gene>
<organism evidence="2 3">
    <name type="scientific">Photorhabdus luminescens subsp. mexicana</name>
    <dbReference type="NCBI Taxonomy" id="2100167"/>
    <lineage>
        <taxon>Bacteria</taxon>
        <taxon>Pseudomonadati</taxon>
        <taxon>Pseudomonadota</taxon>
        <taxon>Gammaproteobacteria</taxon>
        <taxon>Enterobacterales</taxon>
        <taxon>Morganellaceae</taxon>
        <taxon>Photorhabdus</taxon>
    </lineage>
</organism>
<name>A0A4R4IYB6_PHOLU</name>
<dbReference type="InterPro" id="IPR036086">
    <property type="entry name" value="ParB/Sulfiredoxin_sf"/>
</dbReference>
<dbReference type="RefSeq" id="WP_132347677.1">
    <property type="nucleotide sequence ID" value="NZ_CAWOLF010000027.1"/>
</dbReference>
<sequence>MERIDYSSWSRINLSVSNLKLDRENPRIPDYAPKKNTKDILDYLFENEKIERLAKKIVDKGFISHDPIYVIKENDSYVVVEGNRRISALKCLLDPDLAPSIRSRQNMTKLKNQLGEALIEKIEVYVSPSRWHVQNVLFELHAEGKLQWSRQQKNKFISTAGNSSGESLEAMAERFNVTVSEIQDSVQEYFIERYFTQVGLPTDIEEKALNSSFSISTISRLVNSKLFSNTTGFEIKDGKLVTKISKESFDFIVRQMVTDIVNKNINSRKLNDGTQINLYLEDVFSHIPQPSGVSGVEFSPLGSNSNSSMSSPEDNDTGAKKRRKKETLISKDKKYTTGLNKLDILIEEAQGLWIDTHKTAGALLLRTILELSVVRVFEIHNCKDQCLTNNGKVKQLSENMKALVRREEWFENQAYLDELKRFISKDGYYWNSLESLNRYVHGEFLLPDRNTLRQIWLITKPLVEMRKSS</sequence>
<evidence type="ECO:0000256" key="1">
    <source>
        <dbReference type="SAM" id="MobiDB-lite"/>
    </source>
</evidence>